<evidence type="ECO:0000313" key="4">
    <source>
        <dbReference type="Proteomes" id="UP000515908"/>
    </source>
</evidence>
<feature type="coiled-coil region" evidence="1">
    <location>
        <begin position="300"/>
        <end position="332"/>
    </location>
</feature>
<gene>
    <name evidence="3" type="ORF">ADEAN_000902000</name>
</gene>
<dbReference type="InterPro" id="IPR047499">
    <property type="entry name" value="DD_AK7"/>
</dbReference>
<protein>
    <recommendedName>
        <fullName evidence="5">Dpy-30 motif containing protein</fullName>
    </recommendedName>
</protein>
<evidence type="ECO:0008006" key="5">
    <source>
        <dbReference type="Google" id="ProtNLM"/>
    </source>
</evidence>
<name>A0A7G2CNQ7_9TRYP</name>
<evidence type="ECO:0000256" key="1">
    <source>
        <dbReference type="SAM" id="Coils"/>
    </source>
</evidence>
<accession>A0A7G2CNQ7</accession>
<reference evidence="3 4" key="1">
    <citation type="submission" date="2020-08" db="EMBL/GenBank/DDBJ databases">
        <authorList>
            <person name="Newling K."/>
            <person name="Davey J."/>
            <person name="Forrester S."/>
        </authorList>
    </citation>
    <scope>NUCLEOTIDE SEQUENCE [LARGE SCALE GENOMIC DNA]</scope>
    <source>
        <strain evidence="4">Crithidia deanei Carvalho (ATCC PRA-265)</strain>
    </source>
</reference>
<dbReference type="Proteomes" id="UP000515908">
    <property type="component" value="Chromosome 21"/>
</dbReference>
<dbReference type="CDD" id="cd22967">
    <property type="entry name" value="DD_AK7"/>
    <property type="match status" value="1"/>
</dbReference>
<proteinExistence type="predicted"/>
<feature type="compositionally biased region" description="Acidic residues" evidence="2">
    <location>
        <begin position="116"/>
        <end position="136"/>
    </location>
</feature>
<dbReference type="VEuPathDB" id="TriTrypDB:ADEAN_000902000"/>
<feature type="region of interest" description="Disordered" evidence="2">
    <location>
        <begin position="266"/>
        <end position="297"/>
    </location>
</feature>
<dbReference type="EMBL" id="LR877165">
    <property type="protein sequence ID" value="CAD2221488.1"/>
    <property type="molecule type" value="Genomic_DNA"/>
</dbReference>
<feature type="region of interest" description="Disordered" evidence="2">
    <location>
        <begin position="99"/>
        <end position="141"/>
    </location>
</feature>
<sequence>METTGSTGGVRLRPAGSARAKGDGLVYKKDFFSSPTTQSGGAEVFPREGGKAVPTVVKKIPVALHNFYERLQQYKNHHSLTGSPSESLTVWLQSVMTTGVRGSTNPLPPVTYDSPDLADSEDDENNAVANNEEEGDDSTKGRTATVIVRTAPTRDCAVIHTEVLHSEQTLQASLTAASRFTYHPPRWQGGQQRYFEQSVDGVSVHGSLFYMDVARAVLQGAFVRKDPFVVLQTIGEEEKASRRKELALQQMVLDLLYGGSMPSPPWYGPPLSNDRSNPFSMESNKKKKETPETQEEKRILQRLAEIEEKYQGEAKEREKEELSRERRVLRTTQVSEQSHDYQFVKDEPMETYLMEYVLPSVTPLLADVTRLRPADPVTTMADLLFSHQRQKNL</sequence>
<dbReference type="AlphaFoldDB" id="A0A7G2CNQ7"/>
<organism evidence="3 4">
    <name type="scientific">Angomonas deanei</name>
    <dbReference type="NCBI Taxonomy" id="59799"/>
    <lineage>
        <taxon>Eukaryota</taxon>
        <taxon>Discoba</taxon>
        <taxon>Euglenozoa</taxon>
        <taxon>Kinetoplastea</taxon>
        <taxon>Metakinetoplastina</taxon>
        <taxon>Trypanosomatida</taxon>
        <taxon>Trypanosomatidae</taxon>
        <taxon>Strigomonadinae</taxon>
        <taxon>Angomonas</taxon>
    </lineage>
</organism>
<feature type="compositionally biased region" description="Polar residues" evidence="2">
    <location>
        <begin position="273"/>
        <end position="282"/>
    </location>
</feature>
<keyword evidence="4" id="KW-1185">Reference proteome</keyword>
<evidence type="ECO:0000256" key="2">
    <source>
        <dbReference type="SAM" id="MobiDB-lite"/>
    </source>
</evidence>
<evidence type="ECO:0000313" key="3">
    <source>
        <dbReference type="EMBL" id="CAD2221488.1"/>
    </source>
</evidence>
<keyword evidence="1" id="KW-0175">Coiled coil</keyword>
<dbReference type="Gene3D" id="1.20.890.10">
    <property type="entry name" value="cAMP-dependent protein kinase regulatory subunit, dimerization-anchoring domain"/>
    <property type="match status" value="1"/>
</dbReference>
<dbReference type="OrthoDB" id="10262413at2759"/>